<organism evidence="3 4">
    <name type="scientific">Pseudomyxococcus hansupus</name>
    <dbReference type="NCBI Taxonomy" id="1297742"/>
    <lineage>
        <taxon>Bacteria</taxon>
        <taxon>Pseudomonadati</taxon>
        <taxon>Myxococcota</taxon>
        <taxon>Myxococcia</taxon>
        <taxon>Myxococcales</taxon>
        <taxon>Cystobacterineae</taxon>
        <taxon>Myxococcaceae</taxon>
        <taxon>Pseudomyxococcus</taxon>
    </lineage>
</organism>
<dbReference type="Proteomes" id="UP000009026">
    <property type="component" value="Chromosome"/>
</dbReference>
<accession>A0A0H4WSY9</accession>
<dbReference type="InterPro" id="IPR030392">
    <property type="entry name" value="S74_ICA"/>
</dbReference>
<dbReference type="PROSITE" id="PS51688">
    <property type="entry name" value="ICA"/>
    <property type="match status" value="1"/>
</dbReference>
<dbReference type="PATRIC" id="fig|1297742.4.peg.3545"/>
<evidence type="ECO:0000313" key="4">
    <source>
        <dbReference type="Proteomes" id="UP000009026"/>
    </source>
</evidence>
<evidence type="ECO:0000259" key="2">
    <source>
        <dbReference type="PROSITE" id="PS51688"/>
    </source>
</evidence>
<dbReference type="RefSeq" id="WP_002639389.1">
    <property type="nucleotide sequence ID" value="NZ_CP012109.1"/>
</dbReference>
<gene>
    <name evidence="3" type="ORF">A176_003513</name>
</gene>
<proteinExistence type="predicted"/>
<feature type="coiled-coil region" evidence="1">
    <location>
        <begin position="420"/>
        <end position="447"/>
    </location>
</feature>
<feature type="domain" description="Peptidase S74" evidence="2">
    <location>
        <begin position="342"/>
        <end position="441"/>
    </location>
</feature>
<reference evidence="3 4" key="1">
    <citation type="journal article" date="2016" name="PLoS ONE">
        <title>Complete Genome Sequence and Comparative Genomics of a Novel Myxobacterium Myxococcus hansupus.</title>
        <authorList>
            <person name="Sharma G."/>
            <person name="Narwani T."/>
            <person name="Subramanian S."/>
        </authorList>
    </citation>
    <scope>NUCLEOTIDE SEQUENCE [LARGE SCALE GENOMIC DNA]</scope>
    <source>
        <strain evidence="4">mixupus</strain>
    </source>
</reference>
<evidence type="ECO:0000256" key="1">
    <source>
        <dbReference type="SAM" id="Coils"/>
    </source>
</evidence>
<evidence type="ECO:0000313" key="3">
    <source>
        <dbReference type="EMBL" id="AKQ66601.1"/>
    </source>
</evidence>
<dbReference type="KEGG" id="mym:A176_003513"/>
<keyword evidence="4" id="KW-1185">Reference proteome</keyword>
<dbReference type="STRING" id="1297742.A176_003513"/>
<protein>
    <submittedName>
        <fullName evidence="3">Phage tail fiber protein</fullName>
    </submittedName>
</protein>
<keyword evidence="1" id="KW-0175">Coiled coil</keyword>
<dbReference type="OrthoDB" id="5379439at2"/>
<dbReference type="eggNOG" id="COG2911">
    <property type="taxonomic scope" value="Bacteria"/>
</dbReference>
<dbReference type="Pfam" id="PF13884">
    <property type="entry name" value="Peptidase_S74"/>
    <property type="match status" value="1"/>
</dbReference>
<name>A0A0H4WSY9_9BACT</name>
<dbReference type="AlphaFoldDB" id="A0A0H4WSY9"/>
<dbReference type="EMBL" id="CP012109">
    <property type="protein sequence ID" value="AKQ66601.1"/>
    <property type="molecule type" value="Genomic_DNA"/>
</dbReference>
<sequence>MTDPFIKANPGDPILSEHWNTLQVRLIEAIRTHTHLGGTDGTKLKGGGLDPETTLTVKELAASSSVTAKQVDVSGMLTVKGINVADRITGLDNEKFPVTGGRLSGPITVAGHIGIGTTDPQTTLHVVSPSNIVARIEAGGTGSWAELDLYSTFNAANQRRWNLAACGHGGFLIRLLSDVRGEQSIPLSISPTGGTVTLKNLAVQGNIIPSVGNSMSSGIQFPTDPGGGSGDQAFIRYFVTGGETTKLRIGIDNDVDDTLGLWQMGSERLTVYNGNVGIGTEVPQTALHIKQRVPGLGIRLEDIQAHRCFQIHYENNNATVVFYHENGLGHFMRNDGSWNRNSDASLKENVAELEGTLDKILQLKPSSFDWKGTGTRDIGLVAQDVEKLFPELVGTVQLDQAPEPKTIKGIDYSNLGVLAIAAIQELKARYDATLKELEARIQTLSKASHP</sequence>